<dbReference type="InterPro" id="IPR013986">
    <property type="entry name" value="DExx_box_DNA_helicase_dom_sf"/>
</dbReference>
<dbReference type="Gene3D" id="1.10.10.160">
    <property type="match status" value="1"/>
</dbReference>
<protein>
    <recommendedName>
        <fullName evidence="7">UvrD-like helicase ATP-binding domain-containing protein</fullName>
    </recommendedName>
</protein>
<dbReference type="InterPro" id="IPR011990">
    <property type="entry name" value="TPR-like_helical_dom_sf"/>
</dbReference>
<dbReference type="GO" id="GO:0005524">
    <property type="term" value="F:ATP binding"/>
    <property type="evidence" value="ECO:0007669"/>
    <property type="project" value="UniProtKB-KW"/>
</dbReference>
<evidence type="ECO:0008006" key="7">
    <source>
        <dbReference type="Google" id="ProtNLM"/>
    </source>
</evidence>
<dbReference type="InterPro" id="IPR027417">
    <property type="entry name" value="P-loop_NTPase"/>
</dbReference>
<dbReference type="SUPFAM" id="SSF48452">
    <property type="entry name" value="TPR-like"/>
    <property type="match status" value="1"/>
</dbReference>
<evidence type="ECO:0000313" key="6">
    <source>
        <dbReference type="Proteomes" id="UP000615446"/>
    </source>
</evidence>
<evidence type="ECO:0000313" key="5">
    <source>
        <dbReference type="EMBL" id="GES72920.1"/>
    </source>
</evidence>
<evidence type="ECO:0000256" key="4">
    <source>
        <dbReference type="ARBA" id="ARBA00022840"/>
    </source>
</evidence>
<dbReference type="PANTHER" id="PTHR21529:SF4">
    <property type="entry name" value="TPR AND ANKYRIN REPEAT-CONTAINING PROTEIN 1"/>
    <property type="match status" value="1"/>
</dbReference>
<dbReference type="GO" id="GO:0004386">
    <property type="term" value="F:helicase activity"/>
    <property type="evidence" value="ECO:0007669"/>
    <property type="project" value="UniProtKB-KW"/>
</dbReference>
<dbReference type="Gene3D" id="1.25.40.10">
    <property type="entry name" value="Tetratricopeptide repeat domain"/>
    <property type="match status" value="1"/>
</dbReference>
<dbReference type="SUPFAM" id="SSF52540">
    <property type="entry name" value="P-loop containing nucleoside triphosphate hydrolases"/>
    <property type="match status" value="1"/>
</dbReference>
<dbReference type="InterPro" id="IPR039904">
    <property type="entry name" value="TRANK1"/>
</dbReference>
<organism evidence="5 6">
    <name type="scientific">Rhizophagus clarus</name>
    <dbReference type="NCBI Taxonomy" id="94130"/>
    <lineage>
        <taxon>Eukaryota</taxon>
        <taxon>Fungi</taxon>
        <taxon>Fungi incertae sedis</taxon>
        <taxon>Mucoromycota</taxon>
        <taxon>Glomeromycotina</taxon>
        <taxon>Glomeromycetes</taxon>
        <taxon>Glomerales</taxon>
        <taxon>Glomeraceae</taxon>
        <taxon>Rhizophagus</taxon>
    </lineage>
</organism>
<evidence type="ECO:0000256" key="1">
    <source>
        <dbReference type="ARBA" id="ARBA00022741"/>
    </source>
</evidence>
<evidence type="ECO:0000256" key="3">
    <source>
        <dbReference type="ARBA" id="ARBA00022806"/>
    </source>
</evidence>
<dbReference type="PANTHER" id="PTHR21529">
    <property type="entry name" value="MAMMARY TURMOR VIRUS RECEPTOR HOMOLOG 1, 2 MTVR1, 2"/>
    <property type="match status" value="1"/>
</dbReference>
<keyword evidence="4" id="KW-0067">ATP-binding</keyword>
<keyword evidence="2" id="KW-0378">Hydrolase</keyword>
<sequence length="2215" mass="260975">MDATSLIKLLNAIKLPNDDDNDDPKVDYEKKRNDLLKRCLNKLISDLDDSDLDECIIDLSISFDDYLPKLQIFTSYLCNKYSQIALNAKLERNILLAKFISRLITDVIKVNLQKSDSFGLSELLHNSVELLWRAGIKENNKQNSVFNTIKNIFSAIMGANILEVLVSEIYGYHCLKRILFDFNMINQIEQTELLKAVDIVAALVENCPEHINGLSLSKCFSVYKTCTALLRDYLSTFKVDNEAKHWNRRRAAASNNSLDEQHLALLGMKMPQKASDLPHFLRALEQQKIDSLKDLMEFFPCISCHKQALIHFSPEKYNFSEDESAPSRCFHLPFEFNDDDKLGPWDVLLSEDTIKDLQHLESRPDVIRLVMQKLGQISSGKWDKHELRCTRASSNETHLRVHDIIPVYIVLLNNGLMILWQVDYGFTIRSNSLTQLVRIWAVSDDHKKINEILENLSMVHQVYTPNQRHWCMEQKANDNLILPRILGDGEDTGFSKDIVYSSRTEDELLMIQKMLVTNKFVPLSTNLYKSLVLGGLKFTFQVSKKEYEIINCPTSAIVVGRSGTGKTTCIVFRQIASYLNSQPHKNLSLRDNNRNFYKRQIFITTSHILRYHVRKYFDKLRKSADLAEKKMTKAMFREYREKKEKEECVSTLKMHEEKDEKKELAKIPNTFNYMRLTDEYFPLFITFDKFFKMLQGTYGIKNQDLIIQEKLNADNIDSCDKEKERFNCWSSNNITDDTQDKNFVCYKKFRKEYWPSLKDNYNHKFDCELVYSEFSIIKGTNPEVDFLSREDYIEVSTKKYPVFFYNRDQIYDMFLHYEKMKARKHQYDSIDRTLAIFRYVKKKALSSLHIHEVYIDECQDNHIIDLALILKIFNRTSSIFFAGDIAQCIAKGSSFRFQDLRALMYQWELTRRQNVILKPKLFELNVNYRCHNGILKLAASVVELIRHFFPNSIDRLPPERSVVDGPRPIVVDGFQKEYFKFSKTNRPDEPSAFIEFGADQVIIVRDDDIKSRVQELVGEGAMVTTILGAKGMEYDDVILYNFFADSPACRKWRVILAALSEISEPVPTFSHEKHYILSSELKHLYVAITRARRKISICDENTEYDLPIRKYWNDGNQKKDDQKLFSIKTISNLIQAKEFFSDWARGSSPDEWNRKGVDYFEQRQYEQAVFCFKKSGNEESRKLAYANYLRQLARNDFDDDNIKTNFIRAAIAFKECSRPEEAALCYQEINMCEEAGDIYAEQGMFEPAAYNYREAKKYLKAGKYFEKAEMYDDAAFAYKNGHHYEIAANFILSYKQEIEEMTFQHVARHIKDNYHSAAISDGKYDEAIDMYKILIDDNNDICETFEFILYICRIDILKEAITCIKSHSTLQKYLLKTKEFIVEFESQLTSKPENWDDLIEEFNLYSAYLDRDVKKVYECIRFFKHRKELAIEFHAVNIWLQILPQSFGIQAKHHHHERLQYLQWMCELVFSFINDINTSKKSNQNKKNFENIFCIKKGGNNLQKRQIPFGNPLLQSHFVNNMHKSRIDDVEEKRNDQHIYDMNDVHQRILKCLVPRISEHIKNADQKGRDISDISYQICYKFTSCEESDCRRHHVKPTPSILYQRLMFARLQYTVMAKFDVNVLKNNGYLNNEQIKKIRNLQKWWTDRLIKIHIRYQSPQVSCPEATYIKFPERKTLVYFARRTWLFNFKYINNFEVILKYMHVFQWLQDRQSINKFNWVVSKTKILSDSNNLPIGFEYYKGHTRAAIPIGNRLSSFFFHLYFNNVISAISNIKIFIQYAIDNAQLVNLVTSDAFGNLVSLIEFTISLIFTIKPGYCDFCIPRAFLINYFEEFTAEPLISNNQHNYERENYLNVIENSFDQVKQLLNHLICEEQVYLSVILRLIRLLILIGLNESKFATKIIIFFKRLNHKVFSIKIKKYLEKKSLEQLINVLCNDLNETGCDSLVIVHHYMKCTQILSKFSSLEKSNIKKLTYKSVKDFHSALQQIKSPVNIQEKVTIVNNLQVWYCKIRNLSRSQKAIRKIQGWFRKIKKIRKIQAWLHKLEAVKKIQNWIRRVFKRVKSRQPGYDPTPNKIYYDMMVFCKEIAKEINKKSVRIYVILLRGQTVDVVVKLTRLYNQIKTFINNCSPDLNKSKKLLELENELRNRHYKEVQQALKSLSITDENSAKYKEINIKWLKVKLQKAENIIDQFQKWIDIYEIEVNASHSNKIFQQKEF</sequence>
<dbReference type="Gene3D" id="3.40.50.300">
    <property type="entry name" value="P-loop containing nucleotide triphosphate hydrolases"/>
    <property type="match status" value="2"/>
</dbReference>
<name>A0A8H3QA09_9GLOM</name>
<keyword evidence="1" id="KW-0547">Nucleotide-binding</keyword>
<dbReference type="GO" id="GO:0016787">
    <property type="term" value="F:hydrolase activity"/>
    <property type="evidence" value="ECO:0007669"/>
    <property type="project" value="UniProtKB-KW"/>
</dbReference>
<reference evidence="5" key="1">
    <citation type="submission" date="2019-10" db="EMBL/GenBank/DDBJ databases">
        <title>Conservation and host-specific expression of non-tandemly repeated heterogenous ribosome RNA gene in arbuscular mycorrhizal fungi.</title>
        <authorList>
            <person name="Maeda T."/>
            <person name="Kobayashi Y."/>
            <person name="Nakagawa T."/>
            <person name="Ezawa T."/>
            <person name="Yamaguchi K."/>
            <person name="Bino T."/>
            <person name="Nishimoto Y."/>
            <person name="Shigenobu S."/>
            <person name="Kawaguchi M."/>
        </authorList>
    </citation>
    <scope>NUCLEOTIDE SEQUENCE</scope>
    <source>
        <strain evidence="5">HR1</strain>
    </source>
</reference>
<evidence type="ECO:0000256" key="2">
    <source>
        <dbReference type="ARBA" id="ARBA00022801"/>
    </source>
</evidence>
<dbReference type="OrthoDB" id="3156807at2759"/>
<dbReference type="EMBL" id="BLAL01000004">
    <property type="protein sequence ID" value="GES72920.1"/>
    <property type="molecule type" value="Genomic_DNA"/>
</dbReference>
<keyword evidence="3" id="KW-0347">Helicase</keyword>
<proteinExistence type="predicted"/>
<accession>A0A8H3QA09</accession>
<dbReference type="Proteomes" id="UP000615446">
    <property type="component" value="Unassembled WGS sequence"/>
</dbReference>
<comment type="caution">
    <text evidence="5">The sequence shown here is derived from an EMBL/GenBank/DDBJ whole genome shotgun (WGS) entry which is preliminary data.</text>
</comment>
<gene>
    <name evidence="5" type="ORF">RCL2_000046200</name>
</gene>